<evidence type="ECO:0000256" key="2">
    <source>
        <dbReference type="ARBA" id="ARBA00023015"/>
    </source>
</evidence>
<dbReference type="EMBL" id="RRAZ01000003">
    <property type="protein sequence ID" value="RRH77894.1"/>
    <property type="molecule type" value="Genomic_DNA"/>
</dbReference>
<dbReference type="Gene3D" id="1.10.10.10">
    <property type="entry name" value="Winged helix-like DNA-binding domain superfamily/Winged helix DNA-binding domain"/>
    <property type="match status" value="1"/>
</dbReference>
<evidence type="ECO:0000313" key="9">
    <source>
        <dbReference type="Proteomes" id="UP000282125"/>
    </source>
</evidence>
<dbReference type="Pfam" id="PF04542">
    <property type="entry name" value="Sigma70_r2"/>
    <property type="match status" value="1"/>
</dbReference>
<dbReference type="InterPro" id="IPR013249">
    <property type="entry name" value="RNA_pol_sigma70_r4_t2"/>
</dbReference>
<gene>
    <name evidence="8" type="ORF">EG244_02405</name>
</gene>
<reference evidence="8 9" key="1">
    <citation type="submission" date="2018-11" db="EMBL/GenBank/DDBJ databases">
        <title>Gemmobacter sp. nov., YIM 102744-1 draft genome.</title>
        <authorList>
            <person name="Li G."/>
            <person name="Jiang Y."/>
        </authorList>
    </citation>
    <scope>NUCLEOTIDE SEQUENCE [LARGE SCALE GENOMIC DNA]</scope>
    <source>
        <strain evidence="8 9">YIM 102744-1</strain>
    </source>
</reference>
<dbReference type="SUPFAM" id="SSF88946">
    <property type="entry name" value="Sigma2 domain of RNA polymerase sigma factors"/>
    <property type="match status" value="1"/>
</dbReference>
<dbReference type="SUPFAM" id="SSF88659">
    <property type="entry name" value="Sigma3 and sigma4 domains of RNA polymerase sigma factors"/>
    <property type="match status" value="1"/>
</dbReference>
<dbReference type="CDD" id="cd06171">
    <property type="entry name" value="Sigma70_r4"/>
    <property type="match status" value="1"/>
</dbReference>
<evidence type="ECO:0000259" key="6">
    <source>
        <dbReference type="Pfam" id="PF04542"/>
    </source>
</evidence>
<dbReference type="NCBIfam" id="TIGR02937">
    <property type="entry name" value="sigma70-ECF"/>
    <property type="match status" value="1"/>
</dbReference>
<dbReference type="Proteomes" id="UP000282125">
    <property type="component" value="Unassembled WGS sequence"/>
</dbReference>
<dbReference type="Gene3D" id="1.10.1740.10">
    <property type="match status" value="1"/>
</dbReference>
<dbReference type="RefSeq" id="WP_124963421.1">
    <property type="nucleotide sequence ID" value="NZ_RRAZ01000003.1"/>
</dbReference>
<dbReference type="PANTHER" id="PTHR43133:SF8">
    <property type="entry name" value="RNA POLYMERASE SIGMA FACTOR HI_1459-RELATED"/>
    <property type="match status" value="1"/>
</dbReference>
<evidence type="ECO:0000256" key="1">
    <source>
        <dbReference type="ARBA" id="ARBA00010641"/>
    </source>
</evidence>
<dbReference type="GO" id="GO:0016987">
    <property type="term" value="F:sigma factor activity"/>
    <property type="evidence" value="ECO:0007669"/>
    <property type="project" value="UniProtKB-KW"/>
</dbReference>
<dbReference type="GO" id="GO:0006352">
    <property type="term" value="P:DNA-templated transcription initiation"/>
    <property type="evidence" value="ECO:0007669"/>
    <property type="project" value="InterPro"/>
</dbReference>
<dbReference type="Pfam" id="PF08281">
    <property type="entry name" value="Sigma70_r4_2"/>
    <property type="match status" value="1"/>
</dbReference>
<organism evidence="8 9">
    <name type="scientific">Falsigemmobacter faecalis</name>
    <dbReference type="NCBI Taxonomy" id="2488730"/>
    <lineage>
        <taxon>Bacteria</taxon>
        <taxon>Pseudomonadati</taxon>
        <taxon>Pseudomonadota</taxon>
        <taxon>Alphaproteobacteria</taxon>
        <taxon>Rhodobacterales</taxon>
        <taxon>Paracoccaceae</taxon>
        <taxon>Falsigemmobacter</taxon>
    </lineage>
</organism>
<evidence type="ECO:0000313" key="8">
    <source>
        <dbReference type="EMBL" id="RRH77894.1"/>
    </source>
</evidence>
<name>A0A3P3DV88_9RHOB</name>
<evidence type="ECO:0000256" key="3">
    <source>
        <dbReference type="ARBA" id="ARBA00023082"/>
    </source>
</evidence>
<evidence type="ECO:0000256" key="4">
    <source>
        <dbReference type="ARBA" id="ARBA00023125"/>
    </source>
</evidence>
<dbReference type="InterPro" id="IPR013325">
    <property type="entry name" value="RNA_pol_sigma_r2"/>
</dbReference>
<dbReference type="GO" id="GO:0003677">
    <property type="term" value="F:DNA binding"/>
    <property type="evidence" value="ECO:0007669"/>
    <property type="project" value="UniProtKB-KW"/>
</dbReference>
<dbReference type="OrthoDB" id="9780326at2"/>
<dbReference type="InterPro" id="IPR013324">
    <property type="entry name" value="RNA_pol_sigma_r3/r4-like"/>
</dbReference>
<keyword evidence="5" id="KW-0804">Transcription</keyword>
<evidence type="ECO:0000256" key="5">
    <source>
        <dbReference type="ARBA" id="ARBA00023163"/>
    </source>
</evidence>
<dbReference type="InterPro" id="IPR036388">
    <property type="entry name" value="WH-like_DNA-bd_sf"/>
</dbReference>
<dbReference type="AlphaFoldDB" id="A0A3P3DV88"/>
<proteinExistence type="inferred from homology"/>
<sequence>METADSDLALAAAAGDRAAFSALISRHYDRIHALCWRLTGTKAEAEDLTQDVCMALPRKLSGWRGEAKFTTWLYRVVVNAAHDRRRRQAVQAKAASGWGDYELARQDEIATGREAERWLYEAMRALPGDLRDTVALLFGEDLSQAEAAEVLGIGEGTVSWRMSEVKKRLRDFAAREAKA</sequence>
<accession>A0A3P3DV88</accession>
<keyword evidence="2" id="KW-0805">Transcription regulation</keyword>
<dbReference type="InterPro" id="IPR007627">
    <property type="entry name" value="RNA_pol_sigma70_r2"/>
</dbReference>
<protein>
    <submittedName>
        <fullName evidence="8">RNA polymerase sigma factor</fullName>
    </submittedName>
</protein>
<dbReference type="InterPro" id="IPR039425">
    <property type="entry name" value="RNA_pol_sigma-70-like"/>
</dbReference>
<feature type="domain" description="RNA polymerase sigma-70 region 2" evidence="6">
    <location>
        <begin position="23"/>
        <end position="89"/>
    </location>
</feature>
<keyword evidence="4" id="KW-0238">DNA-binding</keyword>
<evidence type="ECO:0000259" key="7">
    <source>
        <dbReference type="Pfam" id="PF08281"/>
    </source>
</evidence>
<dbReference type="PANTHER" id="PTHR43133">
    <property type="entry name" value="RNA POLYMERASE ECF-TYPE SIGMA FACTO"/>
    <property type="match status" value="1"/>
</dbReference>
<comment type="similarity">
    <text evidence="1">Belongs to the sigma-70 factor family. ECF subfamily.</text>
</comment>
<keyword evidence="3" id="KW-0731">Sigma factor</keyword>
<feature type="domain" description="RNA polymerase sigma factor 70 region 4 type 2" evidence="7">
    <location>
        <begin position="117"/>
        <end position="169"/>
    </location>
</feature>
<comment type="caution">
    <text evidence="8">The sequence shown here is derived from an EMBL/GenBank/DDBJ whole genome shotgun (WGS) entry which is preliminary data.</text>
</comment>
<keyword evidence="9" id="KW-1185">Reference proteome</keyword>
<dbReference type="InterPro" id="IPR014284">
    <property type="entry name" value="RNA_pol_sigma-70_dom"/>
</dbReference>